<evidence type="ECO:0000256" key="3">
    <source>
        <dbReference type="ARBA" id="ARBA00022553"/>
    </source>
</evidence>
<dbReference type="PROSITE" id="PS50109">
    <property type="entry name" value="HIS_KIN"/>
    <property type="match status" value="1"/>
</dbReference>
<dbReference type="GO" id="GO:0000155">
    <property type="term" value="F:phosphorelay sensor kinase activity"/>
    <property type="evidence" value="ECO:0007669"/>
    <property type="project" value="InterPro"/>
</dbReference>
<sequence length="400" mass="44928">MTDDQSCRSRIRFVSHEHLRAFVEAAPNPQLAVGVDGTIRLSNRHAEQLFGYQAHELKGRRVDTLIPPELGANHENHLKGFFSAPTQRQMGFGQDLEGMRRDGSRIRVVIGLSPVEAEGELLTVASLIDVTTQREAEAQTQRLTAELVRTNAELNDFAYVVSHDLREPLRGIRTYAEFLIEDFGEQLSGDGRNKLDSITRLTTRMDQLIAKLLDYSRRGRAELDLEPLPLDEIVQDVELDLDVMIRERDAEIRKPQPLPIVIADRSMMTELYANLIGNALKYTDKEERWVEVGCLSPDATDETLAPRAEPVPVGRGPVFYVRDNGIGIDPEHWTSVFRVFRRLHAKDAFGGGTGAGLTIAKKIVERHRGKIWLESVPGEGTTFYFRLGHPESGSSTKPRT</sequence>
<dbReference type="InterPro" id="IPR005467">
    <property type="entry name" value="His_kinase_dom"/>
</dbReference>
<keyword evidence="5" id="KW-0418">Kinase</keyword>
<gene>
    <name evidence="9" type="ORF">KC729_14740</name>
</gene>
<dbReference type="GO" id="GO:0007234">
    <property type="term" value="P:osmosensory signaling via phosphorelay pathway"/>
    <property type="evidence" value="ECO:0007669"/>
    <property type="project" value="TreeGrafter"/>
</dbReference>
<dbReference type="PANTHER" id="PTHR42878:SF15">
    <property type="entry name" value="BACTERIOPHYTOCHROME"/>
    <property type="match status" value="1"/>
</dbReference>
<dbReference type="Pfam" id="PF02518">
    <property type="entry name" value="HATPase_c"/>
    <property type="match status" value="1"/>
</dbReference>
<dbReference type="InterPro" id="IPR013767">
    <property type="entry name" value="PAS_fold"/>
</dbReference>
<dbReference type="GO" id="GO:0016020">
    <property type="term" value="C:membrane"/>
    <property type="evidence" value="ECO:0007669"/>
    <property type="project" value="UniProtKB-SubCell"/>
</dbReference>
<dbReference type="InterPro" id="IPR036097">
    <property type="entry name" value="HisK_dim/P_sf"/>
</dbReference>
<dbReference type="GO" id="GO:0006355">
    <property type="term" value="P:regulation of DNA-templated transcription"/>
    <property type="evidence" value="ECO:0007669"/>
    <property type="project" value="InterPro"/>
</dbReference>
<dbReference type="GO" id="GO:0030295">
    <property type="term" value="F:protein kinase activator activity"/>
    <property type="evidence" value="ECO:0007669"/>
    <property type="project" value="TreeGrafter"/>
</dbReference>
<reference evidence="9" key="2">
    <citation type="journal article" date="2021" name="Microbiome">
        <title>Successional dynamics and alternative stable states in a saline activated sludge microbial community over 9 years.</title>
        <authorList>
            <person name="Wang Y."/>
            <person name="Ye J."/>
            <person name="Ju F."/>
            <person name="Liu L."/>
            <person name="Boyd J.A."/>
            <person name="Deng Y."/>
            <person name="Parks D.H."/>
            <person name="Jiang X."/>
            <person name="Yin X."/>
            <person name="Woodcroft B.J."/>
            <person name="Tyson G.W."/>
            <person name="Hugenholtz P."/>
            <person name="Polz M.F."/>
            <person name="Zhang T."/>
        </authorList>
    </citation>
    <scope>NUCLEOTIDE SEQUENCE</scope>
    <source>
        <strain evidence="9">HKST-UBA01</strain>
    </source>
</reference>
<evidence type="ECO:0000259" key="7">
    <source>
        <dbReference type="PROSITE" id="PS50109"/>
    </source>
</evidence>
<dbReference type="Pfam" id="PF00989">
    <property type="entry name" value="PAS"/>
    <property type="match status" value="1"/>
</dbReference>
<feature type="domain" description="Histidine kinase" evidence="7">
    <location>
        <begin position="160"/>
        <end position="391"/>
    </location>
</feature>
<dbReference type="InterPro" id="IPR036890">
    <property type="entry name" value="HATPase_C_sf"/>
</dbReference>
<evidence type="ECO:0000256" key="5">
    <source>
        <dbReference type="ARBA" id="ARBA00022777"/>
    </source>
</evidence>
<evidence type="ECO:0000256" key="6">
    <source>
        <dbReference type="ARBA" id="ARBA00023136"/>
    </source>
</evidence>
<dbReference type="CDD" id="cd00130">
    <property type="entry name" value="PAS"/>
    <property type="match status" value="1"/>
</dbReference>
<dbReference type="InterPro" id="IPR000014">
    <property type="entry name" value="PAS"/>
</dbReference>
<evidence type="ECO:0000256" key="4">
    <source>
        <dbReference type="ARBA" id="ARBA00022679"/>
    </source>
</evidence>
<evidence type="ECO:0000256" key="1">
    <source>
        <dbReference type="ARBA" id="ARBA00000085"/>
    </source>
</evidence>
<dbReference type="NCBIfam" id="TIGR00229">
    <property type="entry name" value="sensory_box"/>
    <property type="match status" value="1"/>
</dbReference>
<keyword evidence="4" id="KW-0808">Transferase</keyword>
<dbReference type="InterPro" id="IPR003661">
    <property type="entry name" value="HisK_dim/P_dom"/>
</dbReference>
<dbReference type="SUPFAM" id="SSF55874">
    <property type="entry name" value="ATPase domain of HSP90 chaperone/DNA topoisomerase II/histidine kinase"/>
    <property type="match status" value="1"/>
</dbReference>
<dbReference type="InterPro" id="IPR004358">
    <property type="entry name" value="Sig_transdc_His_kin-like_C"/>
</dbReference>
<dbReference type="GO" id="GO:0000156">
    <property type="term" value="F:phosphorelay response regulator activity"/>
    <property type="evidence" value="ECO:0007669"/>
    <property type="project" value="TreeGrafter"/>
</dbReference>
<dbReference type="Gene3D" id="3.30.450.20">
    <property type="entry name" value="PAS domain"/>
    <property type="match status" value="1"/>
</dbReference>
<dbReference type="InterPro" id="IPR050351">
    <property type="entry name" value="BphY/WalK/GraS-like"/>
</dbReference>
<dbReference type="InterPro" id="IPR003594">
    <property type="entry name" value="HATPase_dom"/>
</dbReference>
<evidence type="ECO:0000259" key="8">
    <source>
        <dbReference type="PROSITE" id="PS50112"/>
    </source>
</evidence>
<dbReference type="FunFam" id="3.30.565.10:FF:000006">
    <property type="entry name" value="Sensor histidine kinase WalK"/>
    <property type="match status" value="1"/>
</dbReference>
<dbReference type="SMART" id="SM00388">
    <property type="entry name" value="HisKA"/>
    <property type="match status" value="1"/>
</dbReference>
<evidence type="ECO:0000313" key="10">
    <source>
        <dbReference type="Proteomes" id="UP000697710"/>
    </source>
</evidence>
<dbReference type="SUPFAM" id="SSF55785">
    <property type="entry name" value="PYP-like sensor domain (PAS domain)"/>
    <property type="match status" value="1"/>
</dbReference>
<feature type="domain" description="PAS" evidence="8">
    <location>
        <begin position="15"/>
        <end position="69"/>
    </location>
</feature>
<dbReference type="PROSITE" id="PS50112">
    <property type="entry name" value="PAS"/>
    <property type="match status" value="1"/>
</dbReference>
<dbReference type="SMART" id="SM00387">
    <property type="entry name" value="HATPase_c"/>
    <property type="match status" value="1"/>
</dbReference>
<dbReference type="Gene3D" id="1.10.287.130">
    <property type="match status" value="1"/>
</dbReference>
<dbReference type="EMBL" id="JAGQHR010000524">
    <property type="protein sequence ID" value="MCA9728946.1"/>
    <property type="molecule type" value="Genomic_DNA"/>
</dbReference>
<dbReference type="EC" id="2.7.13.3" evidence="2"/>
<keyword evidence="3" id="KW-0597">Phosphoprotein</keyword>
<dbReference type="CDD" id="cd00082">
    <property type="entry name" value="HisKA"/>
    <property type="match status" value="1"/>
</dbReference>
<dbReference type="Gene3D" id="3.30.565.10">
    <property type="entry name" value="Histidine kinase-like ATPase, C-terminal domain"/>
    <property type="match status" value="1"/>
</dbReference>
<keyword evidence="6" id="KW-0472">Membrane</keyword>
<dbReference type="SUPFAM" id="SSF47384">
    <property type="entry name" value="Homodimeric domain of signal transducing histidine kinase"/>
    <property type="match status" value="1"/>
</dbReference>
<name>A0A956M324_UNCEI</name>
<dbReference type="InterPro" id="IPR035965">
    <property type="entry name" value="PAS-like_dom_sf"/>
</dbReference>
<evidence type="ECO:0000256" key="2">
    <source>
        <dbReference type="ARBA" id="ARBA00012438"/>
    </source>
</evidence>
<proteinExistence type="predicted"/>
<dbReference type="SMART" id="SM00091">
    <property type="entry name" value="PAS"/>
    <property type="match status" value="1"/>
</dbReference>
<comment type="caution">
    <text evidence="9">The sequence shown here is derived from an EMBL/GenBank/DDBJ whole genome shotgun (WGS) entry which is preliminary data.</text>
</comment>
<evidence type="ECO:0000313" key="9">
    <source>
        <dbReference type="EMBL" id="MCA9728946.1"/>
    </source>
</evidence>
<protein>
    <recommendedName>
        <fullName evidence="2">histidine kinase</fullName>
        <ecNumber evidence="2">2.7.13.3</ecNumber>
    </recommendedName>
</protein>
<dbReference type="PANTHER" id="PTHR42878">
    <property type="entry name" value="TWO-COMPONENT HISTIDINE KINASE"/>
    <property type="match status" value="1"/>
</dbReference>
<organism evidence="9 10">
    <name type="scientific">Eiseniibacteriota bacterium</name>
    <dbReference type="NCBI Taxonomy" id="2212470"/>
    <lineage>
        <taxon>Bacteria</taxon>
        <taxon>Candidatus Eiseniibacteriota</taxon>
    </lineage>
</organism>
<accession>A0A956M324</accession>
<dbReference type="AlphaFoldDB" id="A0A956M324"/>
<reference evidence="9" key="1">
    <citation type="submission" date="2020-04" db="EMBL/GenBank/DDBJ databases">
        <authorList>
            <person name="Zhang T."/>
        </authorList>
    </citation>
    <scope>NUCLEOTIDE SEQUENCE</scope>
    <source>
        <strain evidence="9">HKST-UBA01</strain>
    </source>
</reference>
<comment type="catalytic activity">
    <reaction evidence="1">
        <text>ATP + protein L-histidine = ADP + protein N-phospho-L-histidine.</text>
        <dbReference type="EC" id="2.7.13.3"/>
    </reaction>
</comment>
<dbReference type="Pfam" id="PF00512">
    <property type="entry name" value="HisKA"/>
    <property type="match status" value="1"/>
</dbReference>
<dbReference type="Proteomes" id="UP000697710">
    <property type="component" value="Unassembled WGS sequence"/>
</dbReference>
<dbReference type="PRINTS" id="PR00344">
    <property type="entry name" value="BCTRLSENSOR"/>
</dbReference>